<dbReference type="InterPro" id="IPR045851">
    <property type="entry name" value="AMP-bd_C_sf"/>
</dbReference>
<accession>A0A069AJJ8</accession>
<dbReference type="GO" id="GO:0006631">
    <property type="term" value="P:fatty acid metabolic process"/>
    <property type="evidence" value="ECO:0007669"/>
    <property type="project" value="TreeGrafter"/>
</dbReference>
<dbReference type="PANTHER" id="PTHR43201:SF5">
    <property type="entry name" value="MEDIUM-CHAIN ACYL-COA LIGASE ACSF2, MITOCHONDRIAL"/>
    <property type="match status" value="1"/>
</dbReference>
<dbReference type="EMBL" id="LK932525">
    <property type="protein sequence ID" value="CDS88738.1"/>
    <property type="molecule type" value="Genomic_DNA"/>
</dbReference>
<dbReference type="EMBL" id="LK932849">
    <property type="protein sequence ID" value="CDS94668.1"/>
    <property type="molecule type" value="Genomic_DNA"/>
</dbReference>
<dbReference type="RefSeq" id="WP_021390283.1">
    <property type="nucleotide sequence ID" value="NZ_BBYB01000112.1"/>
</dbReference>
<evidence type="ECO:0000313" key="7">
    <source>
        <dbReference type="EMBL" id="CDS94668.1"/>
    </source>
</evidence>
<comment type="similarity">
    <text evidence="1">Belongs to the ATP-dependent AMP-binding enzyme family.</text>
</comment>
<dbReference type="Gene3D" id="3.40.50.12780">
    <property type="entry name" value="N-terminal domain of ligase-like"/>
    <property type="match status" value="1"/>
</dbReference>
<dbReference type="Pfam" id="PF13193">
    <property type="entry name" value="AMP-binding_C"/>
    <property type="match status" value="1"/>
</dbReference>
<evidence type="ECO:0000313" key="5">
    <source>
        <dbReference type="EMBL" id="CDS88738.1"/>
    </source>
</evidence>
<dbReference type="InterPro" id="IPR000873">
    <property type="entry name" value="AMP-dep_synth/lig_dom"/>
</dbReference>
<evidence type="ECO:0000256" key="1">
    <source>
        <dbReference type="ARBA" id="ARBA00006432"/>
    </source>
</evidence>
<proteinExistence type="inferred from homology"/>
<feature type="domain" description="AMP-binding enzyme C-terminal" evidence="4">
    <location>
        <begin position="380"/>
        <end position="453"/>
    </location>
</feature>
<protein>
    <submittedName>
        <fullName evidence="6">AMP-binding enzyme</fullName>
    </submittedName>
    <submittedName>
        <fullName evidence="7">Putative AMP-binding protein</fullName>
    </submittedName>
</protein>
<organism evidence="7">
    <name type="scientific">Clostridioides difficile</name>
    <name type="common">Peptoclostridium difficile</name>
    <dbReference type="NCBI Taxonomy" id="1496"/>
    <lineage>
        <taxon>Bacteria</taxon>
        <taxon>Bacillati</taxon>
        <taxon>Bacillota</taxon>
        <taxon>Clostridia</taxon>
        <taxon>Peptostreptococcales</taxon>
        <taxon>Peptostreptococcaceae</taxon>
        <taxon>Clostridioides</taxon>
    </lineage>
</organism>
<evidence type="ECO:0000259" key="3">
    <source>
        <dbReference type="Pfam" id="PF00501"/>
    </source>
</evidence>
<reference evidence="7" key="1">
    <citation type="submission" date="2014-07" db="EMBL/GenBank/DDBJ databases">
        <authorList>
            <person name="Monot Marc"/>
        </authorList>
    </citation>
    <scope>NUCLEOTIDE SEQUENCE</scope>
    <source>
        <strain evidence="7">7032989</strain>
        <strain evidence="6">7032994</strain>
    </source>
</reference>
<dbReference type="AlphaFoldDB" id="A0A069AJJ8"/>
<dbReference type="InterPro" id="IPR025110">
    <property type="entry name" value="AMP-bd_C"/>
</dbReference>
<sequence length="463" mass="53246">MNYYELLRIKKERHKNKNFLIIDGEKYTYENILSYSEELGKQISLGENIPILIYSKNIMFQLISFFAINYSKNIPIICHYNLSKKVLDDILLKNNISIIISDESMDVIDLYDDNNNEVAKKVNFSIFNPKFNIYMYQYKNLINYLDKSICMGALSSGSTSVPKVLYRTYESWAGFFPIQNGIFNISGESILFVNGTLSFTGNLNSIMSVLYEGGSIVISSGLNCKSWIRTIKQYNVTNIYLIPTKLQLLVKHLKEPVLKVVSIFTGSQLLFEDTARNLKKYMPKSEIILYYGASELNYITYLCYDELIEKPLSVGRPFPGIDIYIREGKIFVNTEYAVYNATKPYSVNDIGYYDNDGYLIFEGRSDDIVNIGGFKVSSTKIENEVKKIPQIEDAIVLPYSDTIRGNQIVLFVITIDKITKKDLLIKMKDNLMKNEIPKKIIFLNSFPYTSSEKIDRLALLKML</sequence>
<dbReference type="SUPFAM" id="SSF56801">
    <property type="entry name" value="Acetyl-CoA synthetase-like"/>
    <property type="match status" value="1"/>
</dbReference>
<dbReference type="Pfam" id="PF00501">
    <property type="entry name" value="AMP-binding"/>
    <property type="match status" value="1"/>
</dbReference>
<dbReference type="InterPro" id="IPR042099">
    <property type="entry name" value="ANL_N_sf"/>
</dbReference>
<evidence type="ECO:0000259" key="4">
    <source>
        <dbReference type="Pfam" id="PF13193"/>
    </source>
</evidence>
<keyword evidence="2" id="KW-0436">Ligase</keyword>
<dbReference type="EMBL" id="LK932411">
    <property type="protein sequence ID" value="CDS89344.1"/>
    <property type="molecule type" value="Genomic_DNA"/>
</dbReference>
<dbReference type="Gene3D" id="3.30.300.30">
    <property type="match status" value="1"/>
</dbReference>
<name>A0A069AJJ8_CLODI</name>
<feature type="domain" description="AMP-dependent synthetase/ligase" evidence="3">
    <location>
        <begin position="11"/>
        <end position="327"/>
    </location>
</feature>
<gene>
    <name evidence="7" type="ORF">BN1095_20069</name>
    <name evidence="5" type="ORF">BN1096_700131</name>
    <name evidence="6" type="ORF">BN1097_710132</name>
</gene>
<evidence type="ECO:0000313" key="6">
    <source>
        <dbReference type="EMBL" id="CDS89344.1"/>
    </source>
</evidence>
<dbReference type="GO" id="GO:0031956">
    <property type="term" value="F:medium-chain fatty acid-CoA ligase activity"/>
    <property type="evidence" value="ECO:0007669"/>
    <property type="project" value="TreeGrafter"/>
</dbReference>
<dbReference type="PANTHER" id="PTHR43201">
    <property type="entry name" value="ACYL-COA SYNTHETASE"/>
    <property type="match status" value="1"/>
</dbReference>
<evidence type="ECO:0000256" key="2">
    <source>
        <dbReference type="ARBA" id="ARBA00022598"/>
    </source>
</evidence>